<keyword evidence="2 7" id="KW-0812">Transmembrane</keyword>
<keyword evidence="4 7" id="KW-1133">Transmembrane helix</keyword>
<feature type="compositionally biased region" description="Polar residues" evidence="6">
    <location>
        <begin position="382"/>
        <end position="400"/>
    </location>
</feature>
<dbReference type="EMBL" id="JRPR02000004">
    <property type="protein sequence ID" value="TLD96295.1"/>
    <property type="molecule type" value="Genomic_DNA"/>
</dbReference>
<dbReference type="AlphaFoldDB" id="A0A4U8T999"/>
<feature type="transmembrane region" description="Helical" evidence="7">
    <location>
        <begin position="897"/>
        <end position="917"/>
    </location>
</feature>
<feature type="transmembrane region" description="Helical" evidence="7">
    <location>
        <begin position="43"/>
        <end position="66"/>
    </location>
</feature>
<dbReference type="PANTHER" id="PTHR30071:SF1">
    <property type="entry name" value="CYTOCHROME B_B6 PROTEIN-RELATED"/>
    <property type="match status" value="1"/>
</dbReference>
<dbReference type="OrthoDB" id="9814290at2"/>
<feature type="transmembrane region" description="Helical" evidence="7">
    <location>
        <begin position="657"/>
        <end position="675"/>
    </location>
</feature>
<reference evidence="10 11" key="1">
    <citation type="journal article" date="2014" name="Genome Announc.">
        <title>Draft genome sequences of eight enterohepatic helicobacter species isolated from both laboratory and wild rodents.</title>
        <authorList>
            <person name="Sheh A."/>
            <person name="Shen Z."/>
            <person name="Fox J.G."/>
        </authorList>
    </citation>
    <scope>NUCLEOTIDE SEQUENCE [LARGE SCALE GENOMIC DNA]</scope>
    <source>
        <strain evidence="10 11">MIT 09-6949</strain>
    </source>
</reference>
<organism evidence="10 11">
    <name type="scientific">Helicobacter jaachi</name>
    <dbReference type="NCBI Taxonomy" id="1677920"/>
    <lineage>
        <taxon>Bacteria</taxon>
        <taxon>Pseudomonadati</taxon>
        <taxon>Campylobacterota</taxon>
        <taxon>Epsilonproteobacteria</taxon>
        <taxon>Campylobacterales</taxon>
        <taxon>Helicobacteraceae</taxon>
        <taxon>Helicobacter</taxon>
    </lineage>
</organism>
<dbReference type="GO" id="GO:0005886">
    <property type="term" value="C:plasma membrane"/>
    <property type="evidence" value="ECO:0007669"/>
    <property type="project" value="TreeGrafter"/>
</dbReference>
<dbReference type="PANTHER" id="PTHR30071">
    <property type="entry name" value="HEME EXPORTER PROTEIN C"/>
    <property type="match status" value="1"/>
</dbReference>
<dbReference type="Proteomes" id="UP000029733">
    <property type="component" value="Unassembled WGS sequence"/>
</dbReference>
<evidence type="ECO:0000313" key="11">
    <source>
        <dbReference type="Proteomes" id="UP000029733"/>
    </source>
</evidence>
<name>A0A4U8T999_9HELI</name>
<dbReference type="InterPro" id="IPR007816">
    <property type="entry name" value="ResB-like_domain"/>
</dbReference>
<feature type="transmembrane region" description="Helical" evidence="7">
    <location>
        <begin position="12"/>
        <end position="31"/>
    </location>
</feature>
<feature type="transmembrane region" description="Helical" evidence="7">
    <location>
        <begin position="305"/>
        <end position="323"/>
    </location>
</feature>
<feature type="transmembrane region" description="Helical" evidence="7">
    <location>
        <begin position="872"/>
        <end position="890"/>
    </location>
</feature>
<feature type="transmembrane region" description="Helical" evidence="7">
    <location>
        <begin position="828"/>
        <end position="852"/>
    </location>
</feature>
<keyword evidence="11" id="KW-1185">Reference proteome</keyword>
<feature type="region of interest" description="Disordered" evidence="6">
    <location>
        <begin position="382"/>
        <end position="401"/>
    </location>
</feature>
<protein>
    <submittedName>
        <fullName evidence="10">Cytochrome C biogenesis protein</fullName>
    </submittedName>
</protein>
<feature type="transmembrane region" description="Helical" evidence="7">
    <location>
        <begin position="335"/>
        <end position="354"/>
    </location>
</feature>
<dbReference type="InterPro" id="IPR002541">
    <property type="entry name" value="Cyt_c_assembly"/>
</dbReference>
<keyword evidence="3" id="KW-0201">Cytochrome c-type biogenesis</keyword>
<feature type="transmembrane region" description="Helical" evidence="7">
    <location>
        <begin position="78"/>
        <end position="98"/>
    </location>
</feature>
<dbReference type="GO" id="GO:0020037">
    <property type="term" value="F:heme binding"/>
    <property type="evidence" value="ECO:0007669"/>
    <property type="project" value="InterPro"/>
</dbReference>
<dbReference type="GO" id="GO:0017004">
    <property type="term" value="P:cytochrome complex assembly"/>
    <property type="evidence" value="ECO:0007669"/>
    <property type="project" value="UniProtKB-KW"/>
</dbReference>
<dbReference type="Pfam" id="PF05140">
    <property type="entry name" value="ResB"/>
    <property type="match status" value="1"/>
</dbReference>
<comment type="caution">
    <text evidence="10">The sequence shown here is derived from an EMBL/GenBank/DDBJ whole genome shotgun (WGS) entry which is preliminary data.</text>
</comment>
<evidence type="ECO:0000256" key="7">
    <source>
        <dbReference type="SAM" id="Phobius"/>
    </source>
</evidence>
<dbReference type="Pfam" id="PF01578">
    <property type="entry name" value="Cytochrom_C_asm"/>
    <property type="match status" value="1"/>
</dbReference>
<feature type="transmembrane region" description="Helical" evidence="7">
    <location>
        <begin position="783"/>
        <end position="808"/>
    </location>
</feature>
<evidence type="ECO:0000256" key="2">
    <source>
        <dbReference type="ARBA" id="ARBA00022692"/>
    </source>
</evidence>
<keyword evidence="5 7" id="KW-0472">Membrane</keyword>
<evidence type="ECO:0000256" key="1">
    <source>
        <dbReference type="ARBA" id="ARBA00004141"/>
    </source>
</evidence>
<evidence type="ECO:0000256" key="6">
    <source>
        <dbReference type="SAM" id="MobiDB-lite"/>
    </source>
</evidence>
<accession>A0A4U8T999</accession>
<dbReference type="RefSeq" id="WP_034355992.1">
    <property type="nucleotide sequence ID" value="NZ_JRPR02000004.1"/>
</dbReference>
<feature type="domain" description="Cytochrome c assembly protein" evidence="8">
    <location>
        <begin position="715"/>
        <end position="925"/>
    </location>
</feature>
<comment type="subcellular location">
    <subcellularLocation>
        <location evidence="1">Membrane</location>
        <topology evidence="1">Multi-pass membrane protein</topology>
    </subcellularLocation>
</comment>
<evidence type="ECO:0000259" key="9">
    <source>
        <dbReference type="Pfam" id="PF05140"/>
    </source>
</evidence>
<sequence>MQMLKTLFCSMKMVLLLMAVYAIACGIATFIEKFHGTIAARYYVYDAFWFEVLHLWLALCLIGCFITSKAWQRKRYAALLLHASFIVMIIGAGITRHFGFEGIMSIREGQSVDYIATNTHYIFIGVKDPNGQEQSAQIPTYIDNKINRPIDYTFTFFDKPLNIRTSELKSDDLSGLYTLTSDITFLGETFRTQILREGDSFPTLERISILQTQGYKIFLAWGVDKIPLDFSIRLKAFELERYPGSNSPASYASEVEVLDGQNPPMPFRIFMNNVLDYHGYRFFQSSYFPDEQGTILSVNKDPGKLPTYIGYAMLILGAIWLLFDKNGRFMMLGRFLKTQKFLSLLVVLGSMLAYPQLSYAQANSAQNTQEMAQSTQEGALDSINTESAGSPNVSPTQADSINPPMQDIPAMIKALQGTTLLAKDFDRILVQDFGGRTKPIHTLANEYIHKITQKNTFQGLNPTQILLGMIFYPQEWQSIQMIATKSPQLRQILGKDEGQKYIAYIDVFTKDGQYILQNYVESANLTSPASRSTFEKDVISVDERINYAFLIYTGQVLRIFPDSKASNNQWLYPLEAISSAVAQADMQKAKNLMSIYKQFAEGMQKGLDTNNWSEALQAVQGIANFQQQNGASTLISSAKVDSEIWLNTYNPFYQLTYPYLLISIVLFIIVLGGILRNKPMKALTHKVFYILLLGLFILHTCGLGIRWYVSEHAPWSNAYESMLYIAWASILSGVIFFRRSNLALCAASFLAGITLFVANLGFMDPQIGNLVPVLKSYWLNIHVSVITASYGFLGLCFMLGLITLLMFILKDKKIARIESSIKRIDSSILSLSALNEMSMILGLFLLTIGNFLGGVWANESWGRYWGWDSKETWALISIGVYAIVLHLRFVVKSNLPFIFASASVVAFFSILMTYFGVNFYLTGMHSYAAGEAMPVPLWVKLMVGGIFVLIIMASRNKTLQMPHLK</sequence>
<feature type="transmembrane region" description="Helical" evidence="7">
    <location>
        <begin position="937"/>
        <end position="955"/>
    </location>
</feature>
<feature type="transmembrane region" description="Helical" evidence="7">
    <location>
        <begin position="721"/>
        <end position="737"/>
    </location>
</feature>
<evidence type="ECO:0000256" key="5">
    <source>
        <dbReference type="ARBA" id="ARBA00023136"/>
    </source>
</evidence>
<dbReference type="InterPro" id="IPR045062">
    <property type="entry name" value="Cyt_c_biogenesis_CcsA/CcmC"/>
</dbReference>
<evidence type="ECO:0000256" key="4">
    <source>
        <dbReference type="ARBA" id="ARBA00022989"/>
    </source>
</evidence>
<feature type="domain" description="ResB-like" evidence="9">
    <location>
        <begin position="223"/>
        <end position="287"/>
    </location>
</feature>
<evidence type="ECO:0000313" key="10">
    <source>
        <dbReference type="EMBL" id="TLD96295.1"/>
    </source>
</evidence>
<evidence type="ECO:0000259" key="8">
    <source>
        <dbReference type="Pfam" id="PF01578"/>
    </source>
</evidence>
<proteinExistence type="predicted"/>
<feature type="transmembrane region" description="Helical" evidence="7">
    <location>
        <begin position="744"/>
        <end position="763"/>
    </location>
</feature>
<gene>
    <name evidence="10" type="ORF">LS71_006115</name>
</gene>
<feature type="transmembrane region" description="Helical" evidence="7">
    <location>
        <begin position="687"/>
        <end position="709"/>
    </location>
</feature>
<evidence type="ECO:0000256" key="3">
    <source>
        <dbReference type="ARBA" id="ARBA00022748"/>
    </source>
</evidence>
<dbReference type="STRING" id="1677920.LS71_07485"/>